<gene>
    <name evidence="1" type="ORF">SPELUC_LOCUS17668</name>
</gene>
<reference evidence="1" key="1">
    <citation type="submission" date="2021-06" db="EMBL/GenBank/DDBJ databases">
        <authorList>
            <person name="Kallberg Y."/>
            <person name="Tangrot J."/>
            <person name="Rosling A."/>
        </authorList>
    </citation>
    <scope>NUCLEOTIDE SEQUENCE</scope>
    <source>
        <strain evidence="1">28 12/20/2015</strain>
    </source>
</reference>
<feature type="non-terminal residue" evidence="1">
    <location>
        <position position="98"/>
    </location>
</feature>
<accession>A0ACA9RK90</accession>
<evidence type="ECO:0000313" key="2">
    <source>
        <dbReference type="Proteomes" id="UP000789366"/>
    </source>
</evidence>
<evidence type="ECO:0000313" key="1">
    <source>
        <dbReference type="EMBL" id="CAG8796418.1"/>
    </source>
</evidence>
<protein>
    <submittedName>
        <fullName evidence="1">8690_t:CDS:1</fullName>
    </submittedName>
</protein>
<organism evidence="1 2">
    <name type="scientific">Cetraspora pellucida</name>
    <dbReference type="NCBI Taxonomy" id="1433469"/>
    <lineage>
        <taxon>Eukaryota</taxon>
        <taxon>Fungi</taxon>
        <taxon>Fungi incertae sedis</taxon>
        <taxon>Mucoromycota</taxon>
        <taxon>Glomeromycotina</taxon>
        <taxon>Glomeromycetes</taxon>
        <taxon>Diversisporales</taxon>
        <taxon>Gigasporaceae</taxon>
        <taxon>Cetraspora</taxon>
    </lineage>
</organism>
<dbReference type="Proteomes" id="UP000789366">
    <property type="component" value="Unassembled WGS sequence"/>
</dbReference>
<name>A0ACA9RK90_9GLOM</name>
<comment type="caution">
    <text evidence="1">The sequence shown here is derived from an EMBL/GenBank/DDBJ whole genome shotgun (WGS) entry which is preliminary data.</text>
</comment>
<feature type="non-terminal residue" evidence="1">
    <location>
        <position position="1"/>
    </location>
</feature>
<sequence>FWESMDEPTLKKFLDFRLSAGDLEESKIEYARYKNEILTISRFYAEASEFGQQVLKWKNAFKEMGTTVTSVGELCLMDFVDTCCSRKIDIQQLNDTIW</sequence>
<keyword evidence="2" id="KW-1185">Reference proteome</keyword>
<dbReference type="EMBL" id="CAJVPW010074701">
    <property type="protein sequence ID" value="CAG8796418.1"/>
    <property type="molecule type" value="Genomic_DNA"/>
</dbReference>
<proteinExistence type="predicted"/>